<keyword evidence="2" id="KW-1133">Transmembrane helix</keyword>
<dbReference type="Proteomes" id="UP000216020">
    <property type="component" value="Unassembled WGS sequence"/>
</dbReference>
<dbReference type="PROSITE" id="PS00383">
    <property type="entry name" value="TYR_PHOSPHATASE_1"/>
    <property type="match status" value="1"/>
</dbReference>
<name>A0A261S3J4_9BORD</name>
<feature type="transmembrane region" description="Helical" evidence="2">
    <location>
        <begin position="164"/>
        <end position="184"/>
    </location>
</feature>
<gene>
    <name evidence="4" type="ORF">CAL29_26835</name>
</gene>
<feature type="domain" description="Tyrosine specific protein phosphatases" evidence="3">
    <location>
        <begin position="453"/>
        <end position="498"/>
    </location>
</feature>
<proteinExistence type="predicted"/>
<evidence type="ECO:0000313" key="4">
    <source>
        <dbReference type="EMBL" id="OZI31512.1"/>
    </source>
</evidence>
<evidence type="ECO:0000256" key="2">
    <source>
        <dbReference type="SAM" id="Phobius"/>
    </source>
</evidence>
<dbReference type="AlphaFoldDB" id="A0A261S3J4"/>
<feature type="region of interest" description="Disordered" evidence="1">
    <location>
        <begin position="515"/>
        <end position="550"/>
    </location>
</feature>
<dbReference type="CDD" id="cd03386">
    <property type="entry name" value="PAP2_Aur1_like"/>
    <property type="match status" value="1"/>
</dbReference>
<feature type="transmembrane region" description="Helical" evidence="2">
    <location>
        <begin position="278"/>
        <end position="295"/>
    </location>
</feature>
<feature type="transmembrane region" description="Helical" evidence="2">
    <location>
        <begin position="123"/>
        <end position="144"/>
    </location>
</feature>
<sequence>MTPPERTGVGADAPARGGPGEPGLAVAAGNMRAGGGASSDGRPTLQAALWLVFLGPLFFISYGYANHYSSGLPRVGSFVYGWERDLPFWPWTILPYMSIDLFYAISLFVCASRAELRTHAARLLAATLVSVACFLVFPLRFSFSRPPTSGFNGWLFDLLTGFDLPFNQAPSLHISLLMILWTCYARHVRGAWRWLLHGWFTLIGISVLTTYQHHFIDVWTGAAVGVLCLYLLPGEPWTLRFARRAAGVGAGAAATATATADAGDGEDWRRRRRLAHRYAQGCVVFLLLAVAAARVDWVTASLLLCWPAFSLAMVALAYYGQGERVFQKQAGRMRVAAQWALAPYLLAAWVSSRLYTLRVAPQVEVYPGVWMGRAPSARDLRRGGFTAIVDLAAEFPARRAARRLDYTQVSMLDLVMPSDEQLRAAAAAIAAAYGRGQQRDGGAGATSADEAAGPQRLLVHCALGYSRSALAIAAWRATQGDDPAAVLEHLRAHRAIVVAPSWLRLLRDSQVWLDSREPQGSQAPADGQGRRPGADPRPVDDRQPARETPR</sequence>
<reference evidence="5" key="1">
    <citation type="submission" date="2017-05" db="EMBL/GenBank/DDBJ databases">
        <title>Complete and WGS of Bordetella genogroups.</title>
        <authorList>
            <person name="Spilker T."/>
            <person name="Lipuma J."/>
        </authorList>
    </citation>
    <scope>NUCLEOTIDE SEQUENCE [LARGE SCALE GENOMIC DNA]</scope>
    <source>
        <strain evidence="5">AU16122</strain>
    </source>
</reference>
<dbReference type="SUPFAM" id="SSF52799">
    <property type="entry name" value="(Phosphotyrosine protein) phosphatases II"/>
    <property type="match status" value="1"/>
</dbReference>
<evidence type="ECO:0000259" key="3">
    <source>
        <dbReference type="PROSITE" id="PS50056"/>
    </source>
</evidence>
<feature type="compositionally biased region" description="Basic and acidic residues" evidence="1">
    <location>
        <begin position="528"/>
        <end position="550"/>
    </location>
</feature>
<dbReference type="InterPro" id="IPR016130">
    <property type="entry name" value="Tyr_Pase_AS"/>
</dbReference>
<feature type="transmembrane region" description="Helical" evidence="2">
    <location>
        <begin position="301"/>
        <end position="319"/>
    </location>
</feature>
<dbReference type="RefSeq" id="WP_179284200.1">
    <property type="nucleotide sequence ID" value="NZ_NEVM01000005.1"/>
</dbReference>
<feature type="transmembrane region" description="Helical" evidence="2">
    <location>
        <begin position="215"/>
        <end position="233"/>
    </location>
</feature>
<keyword evidence="2" id="KW-0472">Membrane</keyword>
<dbReference type="PANTHER" id="PTHR47216">
    <property type="match status" value="1"/>
</dbReference>
<evidence type="ECO:0000256" key="1">
    <source>
        <dbReference type="SAM" id="MobiDB-lite"/>
    </source>
</evidence>
<protein>
    <recommendedName>
        <fullName evidence="3">Tyrosine specific protein phosphatases domain-containing protein</fullName>
    </recommendedName>
</protein>
<organism evidence="4 5">
    <name type="scientific">Bordetella genomosp. 10</name>
    <dbReference type="NCBI Taxonomy" id="1416804"/>
    <lineage>
        <taxon>Bacteria</taxon>
        <taxon>Pseudomonadati</taxon>
        <taxon>Pseudomonadota</taxon>
        <taxon>Betaproteobacteria</taxon>
        <taxon>Burkholderiales</taxon>
        <taxon>Alcaligenaceae</taxon>
        <taxon>Bordetella</taxon>
    </lineage>
</organism>
<dbReference type="Gene3D" id="3.90.190.10">
    <property type="entry name" value="Protein tyrosine phosphatase superfamily"/>
    <property type="match status" value="1"/>
</dbReference>
<dbReference type="InterPro" id="IPR029021">
    <property type="entry name" value="Prot-tyrosine_phosphatase-like"/>
</dbReference>
<dbReference type="EMBL" id="NEVM01000005">
    <property type="protein sequence ID" value="OZI31512.1"/>
    <property type="molecule type" value="Genomic_DNA"/>
</dbReference>
<feature type="transmembrane region" description="Helical" evidence="2">
    <location>
        <begin position="191"/>
        <end position="209"/>
    </location>
</feature>
<evidence type="ECO:0000313" key="5">
    <source>
        <dbReference type="Proteomes" id="UP000216020"/>
    </source>
</evidence>
<feature type="transmembrane region" description="Helical" evidence="2">
    <location>
        <begin position="88"/>
        <end position="111"/>
    </location>
</feature>
<accession>A0A261S3J4</accession>
<dbReference type="PANTHER" id="PTHR47216:SF4">
    <property type="entry name" value="OS01G0859400 PROTEIN"/>
    <property type="match status" value="1"/>
</dbReference>
<feature type="transmembrane region" description="Helical" evidence="2">
    <location>
        <begin position="47"/>
        <end position="65"/>
    </location>
</feature>
<dbReference type="InterPro" id="IPR000387">
    <property type="entry name" value="Tyr_Pase_dom"/>
</dbReference>
<keyword evidence="2" id="KW-0812">Transmembrane</keyword>
<dbReference type="PROSITE" id="PS50056">
    <property type="entry name" value="TYR_PHOSPHATASE_2"/>
    <property type="match status" value="1"/>
</dbReference>
<keyword evidence="5" id="KW-1185">Reference proteome</keyword>
<comment type="caution">
    <text evidence="4">The sequence shown here is derived from an EMBL/GenBank/DDBJ whole genome shotgun (WGS) entry which is preliminary data.</text>
</comment>